<gene>
    <name evidence="2" type="ORF">ERS007703_02279</name>
</gene>
<organism evidence="2 3">
    <name type="scientific">Mycobacterium tuberculosis</name>
    <dbReference type="NCBI Taxonomy" id="1773"/>
    <lineage>
        <taxon>Bacteria</taxon>
        <taxon>Bacillati</taxon>
        <taxon>Actinomycetota</taxon>
        <taxon>Actinomycetes</taxon>
        <taxon>Mycobacteriales</taxon>
        <taxon>Mycobacteriaceae</taxon>
        <taxon>Mycobacterium</taxon>
        <taxon>Mycobacterium tuberculosis complex</taxon>
    </lineage>
</organism>
<sequence>MNSLLEQQLFVPQIVAIIGVATVDHNVAGLERVGQLFDHRGGDVPRGHHHPDNSRGGEPLRQLTQRGHPGGPVLPGHRLDRVGVVVVDHAVVSTFGQAADDIRTHPAQTDHS</sequence>
<dbReference type="Proteomes" id="UP000038802">
    <property type="component" value="Unassembled WGS sequence"/>
</dbReference>
<dbReference type="AlphaFoldDB" id="A0A0U0R023"/>
<evidence type="ECO:0000313" key="3">
    <source>
        <dbReference type="Proteomes" id="UP000038802"/>
    </source>
</evidence>
<evidence type="ECO:0000313" key="2">
    <source>
        <dbReference type="EMBL" id="COV90564.1"/>
    </source>
</evidence>
<feature type="compositionally biased region" description="Basic and acidic residues" evidence="1">
    <location>
        <begin position="39"/>
        <end position="55"/>
    </location>
</feature>
<dbReference type="EMBL" id="CSAE01000237">
    <property type="protein sequence ID" value="COV90564.1"/>
    <property type="molecule type" value="Genomic_DNA"/>
</dbReference>
<name>A0A0U0R023_MYCTX</name>
<proteinExistence type="predicted"/>
<reference evidence="3" key="1">
    <citation type="submission" date="2015-03" db="EMBL/GenBank/DDBJ databases">
        <authorList>
            <consortium name="Pathogen Informatics"/>
        </authorList>
    </citation>
    <scope>NUCLEOTIDE SEQUENCE [LARGE SCALE GENOMIC DNA]</scope>
    <source>
        <strain evidence="3">K00500041</strain>
    </source>
</reference>
<accession>A0A0U0R023</accession>
<evidence type="ECO:0000256" key="1">
    <source>
        <dbReference type="SAM" id="MobiDB-lite"/>
    </source>
</evidence>
<protein>
    <submittedName>
        <fullName evidence="2">Uncharacterized protein</fullName>
    </submittedName>
</protein>
<feature type="region of interest" description="Disordered" evidence="1">
    <location>
        <begin position="39"/>
        <end position="76"/>
    </location>
</feature>